<protein>
    <recommendedName>
        <fullName evidence="2">cysteine-S-conjugate beta-lyase</fullName>
        <ecNumber evidence="2">4.4.1.13</ecNumber>
    </recommendedName>
</protein>
<dbReference type="PANTHER" id="PTHR43525">
    <property type="entry name" value="PROTEIN MALY"/>
    <property type="match status" value="1"/>
</dbReference>
<dbReference type="Proteomes" id="UP000670475">
    <property type="component" value="Unassembled WGS sequence"/>
</dbReference>
<keyword evidence="3" id="KW-0663">Pyridoxal phosphate</keyword>
<evidence type="ECO:0000256" key="4">
    <source>
        <dbReference type="ARBA" id="ARBA00023239"/>
    </source>
</evidence>
<evidence type="ECO:0000256" key="5">
    <source>
        <dbReference type="ARBA" id="ARBA00037974"/>
    </source>
</evidence>
<dbReference type="InterPro" id="IPR015422">
    <property type="entry name" value="PyrdxlP-dep_Trfase_small"/>
</dbReference>
<accession>A0A940RXQ1</accession>
<dbReference type="InterPro" id="IPR004839">
    <property type="entry name" value="Aminotransferase_I/II_large"/>
</dbReference>
<evidence type="ECO:0000256" key="3">
    <source>
        <dbReference type="ARBA" id="ARBA00022898"/>
    </source>
</evidence>
<comment type="similarity">
    <text evidence="5">Belongs to the class-II pyridoxal-phosphate-dependent aminotransferase family. MalY/PatB cystathionine beta-lyase subfamily.</text>
</comment>
<dbReference type="AlphaFoldDB" id="A0A940RXQ1"/>
<keyword evidence="7" id="KW-0808">Transferase</keyword>
<gene>
    <name evidence="7" type="ORF">JFN87_12805</name>
</gene>
<evidence type="ECO:0000313" key="8">
    <source>
        <dbReference type="Proteomes" id="UP000670475"/>
    </source>
</evidence>
<dbReference type="InterPro" id="IPR015424">
    <property type="entry name" value="PyrdxlP-dep_Trfase"/>
</dbReference>
<keyword evidence="8" id="KW-1185">Reference proteome</keyword>
<dbReference type="EMBL" id="JAGIQL010000040">
    <property type="protein sequence ID" value="MBP0458378.1"/>
    <property type="molecule type" value="Genomic_DNA"/>
</dbReference>
<feature type="domain" description="Aminotransferase class I/classII large" evidence="6">
    <location>
        <begin position="36"/>
        <end position="392"/>
    </location>
</feature>
<dbReference type="InterPro" id="IPR015421">
    <property type="entry name" value="PyrdxlP-dep_Trfase_major"/>
</dbReference>
<proteinExistence type="inferred from homology"/>
<comment type="cofactor">
    <cofactor evidence="1">
        <name>pyridoxal 5'-phosphate</name>
        <dbReference type="ChEBI" id="CHEBI:597326"/>
    </cofactor>
</comment>
<dbReference type="GO" id="GO:0047804">
    <property type="term" value="F:cysteine-S-conjugate beta-lyase activity"/>
    <property type="evidence" value="ECO:0007669"/>
    <property type="project" value="UniProtKB-EC"/>
</dbReference>
<dbReference type="EC" id="4.4.1.13" evidence="2"/>
<dbReference type="GO" id="GO:0008483">
    <property type="term" value="F:transaminase activity"/>
    <property type="evidence" value="ECO:0007669"/>
    <property type="project" value="UniProtKB-KW"/>
</dbReference>
<evidence type="ECO:0000259" key="6">
    <source>
        <dbReference type="Pfam" id="PF00155"/>
    </source>
</evidence>
<dbReference type="InterPro" id="IPR051798">
    <property type="entry name" value="Class-II_PLP-Dep_Aminotrans"/>
</dbReference>
<dbReference type="Gene3D" id="3.90.1150.10">
    <property type="entry name" value="Aspartate Aminotransferase, domain 1"/>
    <property type="match status" value="1"/>
</dbReference>
<dbReference type="Gene3D" id="3.40.640.10">
    <property type="entry name" value="Type I PLP-dependent aspartate aminotransferase-like (Major domain)"/>
    <property type="match status" value="1"/>
</dbReference>
<dbReference type="RefSeq" id="WP_209340136.1">
    <property type="nucleotide sequence ID" value="NZ_JAGIQL010000040.1"/>
</dbReference>
<keyword evidence="4" id="KW-0456">Lyase</keyword>
<dbReference type="Pfam" id="PF00155">
    <property type="entry name" value="Aminotran_1_2"/>
    <property type="match status" value="1"/>
</dbReference>
<comment type="caution">
    <text evidence="7">The sequence shown here is derived from an EMBL/GenBank/DDBJ whole genome shotgun (WGS) entry which is preliminary data.</text>
</comment>
<name>A0A940RXQ1_9ACTN</name>
<organism evidence="7 8">
    <name type="scientific">Streptomyces montanisoli</name>
    <dbReference type="NCBI Taxonomy" id="2798581"/>
    <lineage>
        <taxon>Bacteria</taxon>
        <taxon>Bacillati</taxon>
        <taxon>Actinomycetota</taxon>
        <taxon>Actinomycetes</taxon>
        <taxon>Kitasatosporales</taxon>
        <taxon>Streptomycetaceae</taxon>
        <taxon>Streptomyces</taxon>
    </lineage>
</organism>
<reference evidence="7" key="1">
    <citation type="submission" date="2021-03" db="EMBL/GenBank/DDBJ databases">
        <title>Whole genome sequence of Streptomyces bomunensis MMS17-BM035.</title>
        <authorList>
            <person name="Lee J.H."/>
        </authorList>
    </citation>
    <scope>NUCLEOTIDE SEQUENCE</scope>
    <source>
        <strain evidence="7">MMS17-BM035</strain>
    </source>
</reference>
<keyword evidence="7" id="KW-0032">Aminotransferase</keyword>
<dbReference type="PANTHER" id="PTHR43525:SF2">
    <property type="entry name" value="CYSTATHIONINE BETA-LYASE-RELATED"/>
    <property type="match status" value="1"/>
</dbReference>
<evidence type="ECO:0000256" key="1">
    <source>
        <dbReference type="ARBA" id="ARBA00001933"/>
    </source>
</evidence>
<evidence type="ECO:0000313" key="7">
    <source>
        <dbReference type="EMBL" id="MBP0458378.1"/>
    </source>
</evidence>
<dbReference type="SUPFAM" id="SSF53383">
    <property type="entry name" value="PLP-dependent transferases"/>
    <property type="match status" value="1"/>
</dbReference>
<evidence type="ECO:0000256" key="2">
    <source>
        <dbReference type="ARBA" id="ARBA00012224"/>
    </source>
</evidence>
<sequence length="395" mass="41964">MPRTPSTSPSTSPFDAVDLDVLRSRHHTKWLGVPDDVLSLSVAETDFDPAPPVAEALTRALAVGDFGYAPPDALELPAAFAAFADRHWGWRPDPDAFVPVSEVMVGVAEALRVLTAPGDRVIVETPAYGPYFRAMRETGRTLVPVPLLRTPSGVRRDVEGLRRAFTDGATAMLLCHPHNPTGHLADRAELAAVAAAAAEHGAAVIADEIWAPLVLDDRAFVPYATVPQGDGARSVVLTSASKAYNVPGLKCALMLPVTDRAADAFRGLPELLPFRISLLGVLAGQAAFAQGDAWLAGLRAYLRANRDLLTRLLAEHVPDVGGPGAGYVPPAATYLSWLDLRPLLPDGATAAAHVARRARVRLADGEEYGAPGWARLNFATSATLLEEAVRRLGTL</sequence>
<dbReference type="CDD" id="cd00609">
    <property type="entry name" value="AAT_like"/>
    <property type="match status" value="1"/>
</dbReference>
<dbReference type="GO" id="GO:0030170">
    <property type="term" value="F:pyridoxal phosphate binding"/>
    <property type="evidence" value="ECO:0007669"/>
    <property type="project" value="InterPro"/>
</dbReference>